<dbReference type="PANTHER" id="PTHR42953:SF3">
    <property type="entry name" value="HIGH-AFFINITY ZINC UPTAKE SYSTEM PROTEIN ZNUA"/>
    <property type="match status" value="1"/>
</dbReference>
<name>A0A1I0QEJ5_9RHOB</name>
<comment type="similarity">
    <text evidence="1">Belongs to the bacterial solute-binding protein 9 family.</text>
</comment>
<dbReference type="STRING" id="364200.SAMN04488515_1849"/>
<keyword evidence="5" id="KW-0406">Ion transport</keyword>
<dbReference type="AlphaFoldDB" id="A0A1I0QEJ5"/>
<dbReference type="GO" id="GO:0006829">
    <property type="term" value="P:zinc ion transport"/>
    <property type="evidence" value="ECO:0007669"/>
    <property type="project" value="UniProtKB-KW"/>
</dbReference>
<organism evidence="8 9">
    <name type="scientific">Cognatiyoonia koreensis</name>
    <dbReference type="NCBI Taxonomy" id="364200"/>
    <lineage>
        <taxon>Bacteria</taxon>
        <taxon>Pseudomonadati</taxon>
        <taxon>Pseudomonadota</taxon>
        <taxon>Alphaproteobacteria</taxon>
        <taxon>Rhodobacterales</taxon>
        <taxon>Paracoccaceae</taxon>
        <taxon>Cognatiyoonia</taxon>
    </lineage>
</organism>
<dbReference type="Proteomes" id="UP000199167">
    <property type="component" value="Unassembled WGS sequence"/>
</dbReference>
<accession>A0A1I0QEJ5</accession>
<dbReference type="Gene3D" id="3.40.50.1980">
    <property type="entry name" value="Nitrogenase molybdenum iron protein domain"/>
    <property type="match status" value="2"/>
</dbReference>
<dbReference type="EMBL" id="FOIZ01000001">
    <property type="protein sequence ID" value="SEW25253.1"/>
    <property type="molecule type" value="Genomic_DNA"/>
</dbReference>
<keyword evidence="3" id="KW-0813">Transport</keyword>
<dbReference type="RefSeq" id="WP_089993056.1">
    <property type="nucleotide sequence ID" value="NZ_FOIZ01000001.1"/>
</dbReference>
<feature type="region of interest" description="Disordered" evidence="6">
    <location>
        <begin position="111"/>
        <end position="153"/>
    </location>
</feature>
<protein>
    <recommendedName>
        <fullName evidence="2">High-affinity zinc uptake system protein ZnuA</fullName>
    </recommendedName>
</protein>
<keyword evidence="5" id="KW-0862">Zinc</keyword>
<feature type="signal peptide" evidence="7">
    <location>
        <begin position="1"/>
        <end position="17"/>
    </location>
</feature>
<dbReference type="InterPro" id="IPR006127">
    <property type="entry name" value="ZnuA-like"/>
</dbReference>
<feature type="compositionally biased region" description="Basic and acidic residues" evidence="6">
    <location>
        <begin position="111"/>
        <end position="146"/>
    </location>
</feature>
<dbReference type="OrthoDB" id="7346865at2"/>
<sequence>MIRLSAALLCVPTLAQADLNVVADIAPIHSLTAQIMGDTGTPALILPTDADAHDFAFRPSDARTLQDADIVIMVGPDLTPWLVDPVITLAAGAQVLTLMETEGWEPLAIRSEHDHGDHGDHEDHEDHSNHAHEEHDDHDPDEHDTHSSAMDPHAWQDPTIAAIWAEAIAEQLTAIDPENAATYAANLATTRDRLAELDAKAKATLTAAGSLLWPHDGYQYLEVRYGLDSKGSIADLHANTPGPGRIQALLDMVADQNIGCILTDRDVNGDWIALMQANSDVPTAFIDGVGGGLEPGPDLYETMMMNLVTAIAEC</sequence>
<evidence type="ECO:0000313" key="9">
    <source>
        <dbReference type="Proteomes" id="UP000199167"/>
    </source>
</evidence>
<evidence type="ECO:0000256" key="6">
    <source>
        <dbReference type="SAM" id="MobiDB-lite"/>
    </source>
</evidence>
<evidence type="ECO:0000256" key="1">
    <source>
        <dbReference type="ARBA" id="ARBA00011028"/>
    </source>
</evidence>
<dbReference type="GO" id="GO:0046872">
    <property type="term" value="F:metal ion binding"/>
    <property type="evidence" value="ECO:0007669"/>
    <property type="project" value="InterPro"/>
</dbReference>
<evidence type="ECO:0000256" key="3">
    <source>
        <dbReference type="ARBA" id="ARBA00022448"/>
    </source>
</evidence>
<evidence type="ECO:0000313" key="8">
    <source>
        <dbReference type="EMBL" id="SEW25253.1"/>
    </source>
</evidence>
<evidence type="ECO:0000256" key="7">
    <source>
        <dbReference type="SAM" id="SignalP"/>
    </source>
</evidence>
<evidence type="ECO:0000256" key="4">
    <source>
        <dbReference type="ARBA" id="ARBA00022729"/>
    </source>
</evidence>
<keyword evidence="9" id="KW-1185">Reference proteome</keyword>
<gene>
    <name evidence="8" type="ORF">SAMN04488515_1849</name>
</gene>
<dbReference type="InterPro" id="IPR050492">
    <property type="entry name" value="Bact_metal-bind_prot9"/>
</dbReference>
<proteinExistence type="inferred from homology"/>
<evidence type="ECO:0000256" key="2">
    <source>
        <dbReference type="ARBA" id="ARBA00015915"/>
    </source>
</evidence>
<evidence type="ECO:0000256" key="5">
    <source>
        <dbReference type="ARBA" id="ARBA00022906"/>
    </source>
</evidence>
<reference evidence="8 9" key="1">
    <citation type="submission" date="2016-10" db="EMBL/GenBank/DDBJ databases">
        <authorList>
            <person name="de Groot N.N."/>
        </authorList>
    </citation>
    <scope>NUCLEOTIDE SEQUENCE [LARGE SCALE GENOMIC DNA]</scope>
    <source>
        <strain evidence="8 9">DSM 17925</strain>
    </source>
</reference>
<keyword evidence="4 7" id="KW-0732">Signal</keyword>
<dbReference type="Pfam" id="PF01297">
    <property type="entry name" value="ZnuA"/>
    <property type="match status" value="1"/>
</dbReference>
<keyword evidence="5" id="KW-0864">Zinc transport</keyword>
<feature type="chain" id="PRO_5011623472" description="High-affinity zinc uptake system protein ZnuA" evidence="7">
    <location>
        <begin position="18"/>
        <end position="314"/>
    </location>
</feature>
<dbReference type="SUPFAM" id="SSF53807">
    <property type="entry name" value="Helical backbone' metal receptor"/>
    <property type="match status" value="1"/>
</dbReference>
<dbReference type="PANTHER" id="PTHR42953">
    <property type="entry name" value="HIGH-AFFINITY ZINC UPTAKE SYSTEM PROTEIN ZNUA-RELATED"/>
    <property type="match status" value="1"/>
</dbReference>